<dbReference type="Gene3D" id="3.90.1530.10">
    <property type="entry name" value="Conserved hypothetical protein from pyrococcus furiosus pfu- 392566-001, ParB domain"/>
    <property type="match status" value="1"/>
</dbReference>
<evidence type="ECO:0000313" key="1">
    <source>
        <dbReference type="EMBL" id="KKN71834.1"/>
    </source>
</evidence>
<dbReference type="AlphaFoldDB" id="A0A0F9SY45"/>
<sequence>MNLEEVLKIETRLPLELIEINNELLEDVKLNGIKEPIEIRVREDGSKIVWDGLNRLAIAVELNLETVPVIFLPMQKGA</sequence>
<organism evidence="1">
    <name type="scientific">marine sediment metagenome</name>
    <dbReference type="NCBI Taxonomy" id="412755"/>
    <lineage>
        <taxon>unclassified sequences</taxon>
        <taxon>metagenomes</taxon>
        <taxon>ecological metagenomes</taxon>
    </lineage>
</organism>
<comment type="caution">
    <text evidence="1">The sequence shown here is derived from an EMBL/GenBank/DDBJ whole genome shotgun (WGS) entry which is preliminary data.</text>
</comment>
<reference evidence="1" key="1">
    <citation type="journal article" date="2015" name="Nature">
        <title>Complex archaea that bridge the gap between prokaryotes and eukaryotes.</title>
        <authorList>
            <person name="Spang A."/>
            <person name="Saw J.H."/>
            <person name="Jorgensen S.L."/>
            <person name="Zaremba-Niedzwiedzka K."/>
            <person name="Martijn J."/>
            <person name="Lind A.E."/>
            <person name="van Eijk R."/>
            <person name="Schleper C."/>
            <person name="Guy L."/>
            <person name="Ettema T.J."/>
        </authorList>
    </citation>
    <scope>NUCLEOTIDE SEQUENCE</scope>
</reference>
<accession>A0A0F9SY45</accession>
<dbReference type="InterPro" id="IPR036086">
    <property type="entry name" value="ParB/Sulfiredoxin_sf"/>
</dbReference>
<gene>
    <name evidence="1" type="ORF">LCGC14_0416880</name>
</gene>
<dbReference type="EMBL" id="LAZR01000375">
    <property type="protein sequence ID" value="KKN71834.1"/>
    <property type="molecule type" value="Genomic_DNA"/>
</dbReference>
<dbReference type="SUPFAM" id="SSF110849">
    <property type="entry name" value="ParB/Sulfiredoxin"/>
    <property type="match status" value="1"/>
</dbReference>
<evidence type="ECO:0008006" key="2">
    <source>
        <dbReference type="Google" id="ProtNLM"/>
    </source>
</evidence>
<proteinExistence type="predicted"/>
<protein>
    <recommendedName>
        <fullName evidence="2">ParB/Sulfiredoxin domain-containing protein</fullName>
    </recommendedName>
</protein>
<name>A0A0F9SY45_9ZZZZ</name>